<accession>A0ACC2BXW1</accession>
<gene>
    <name evidence="1" type="ORF">O6H91_13G102600</name>
</gene>
<sequence length="182" mass="19892">MIEREDLSAPLIISPSFLNRDNNTDQHVDSANRKTVEDAVCLQAPFQMNVEDADSATLPLMPQSLSAPAEGSESLEEGLDSKRSDAAVPKLNERRKVQWVDGYGKAIAEVKEFERRYCASSSLVFSPFLECLLCSFPCSILRLDSTCSSSSTPLLMGRALNSDSGESDEEDGESQSCNCTIQ</sequence>
<comment type="caution">
    <text evidence="1">The sequence shown here is derived from an EMBL/GenBank/DDBJ whole genome shotgun (WGS) entry which is preliminary data.</text>
</comment>
<proteinExistence type="predicted"/>
<dbReference type="Proteomes" id="UP001162992">
    <property type="component" value="Chromosome 13"/>
</dbReference>
<name>A0ACC2BXW1_DIPCM</name>
<evidence type="ECO:0000313" key="2">
    <source>
        <dbReference type="Proteomes" id="UP001162992"/>
    </source>
</evidence>
<protein>
    <submittedName>
        <fullName evidence="1">Uncharacterized protein</fullName>
    </submittedName>
</protein>
<evidence type="ECO:0000313" key="1">
    <source>
        <dbReference type="EMBL" id="KAJ7534612.1"/>
    </source>
</evidence>
<organism evidence="1 2">
    <name type="scientific">Diphasiastrum complanatum</name>
    <name type="common">Issler's clubmoss</name>
    <name type="synonym">Lycopodium complanatum</name>
    <dbReference type="NCBI Taxonomy" id="34168"/>
    <lineage>
        <taxon>Eukaryota</taxon>
        <taxon>Viridiplantae</taxon>
        <taxon>Streptophyta</taxon>
        <taxon>Embryophyta</taxon>
        <taxon>Tracheophyta</taxon>
        <taxon>Lycopodiopsida</taxon>
        <taxon>Lycopodiales</taxon>
        <taxon>Lycopodiaceae</taxon>
        <taxon>Lycopodioideae</taxon>
        <taxon>Diphasiastrum</taxon>
    </lineage>
</organism>
<dbReference type="EMBL" id="CM055104">
    <property type="protein sequence ID" value="KAJ7534612.1"/>
    <property type="molecule type" value="Genomic_DNA"/>
</dbReference>
<keyword evidence="2" id="KW-1185">Reference proteome</keyword>
<reference evidence="2" key="1">
    <citation type="journal article" date="2024" name="Proc. Natl. Acad. Sci. U.S.A.">
        <title>Extraordinary preservation of gene collinearity over three hundred million years revealed in homosporous lycophytes.</title>
        <authorList>
            <person name="Li C."/>
            <person name="Wickell D."/>
            <person name="Kuo L.Y."/>
            <person name="Chen X."/>
            <person name="Nie B."/>
            <person name="Liao X."/>
            <person name="Peng D."/>
            <person name="Ji J."/>
            <person name="Jenkins J."/>
            <person name="Williams M."/>
            <person name="Shu S."/>
            <person name="Plott C."/>
            <person name="Barry K."/>
            <person name="Rajasekar S."/>
            <person name="Grimwood J."/>
            <person name="Han X."/>
            <person name="Sun S."/>
            <person name="Hou Z."/>
            <person name="He W."/>
            <person name="Dai G."/>
            <person name="Sun C."/>
            <person name="Schmutz J."/>
            <person name="Leebens-Mack J.H."/>
            <person name="Li F.W."/>
            <person name="Wang L."/>
        </authorList>
    </citation>
    <scope>NUCLEOTIDE SEQUENCE [LARGE SCALE GENOMIC DNA]</scope>
    <source>
        <strain evidence="2">cv. PW_Plant_1</strain>
    </source>
</reference>